<evidence type="ECO:0000313" key="1">
    <source>
        <dbReference type="EMBL" id="OTG24599.1"/>
    </source>
</evidence>
<reference evidence="2" key="1">
    <citation type="journal article" date="2017" name="Nature">
        <title>The sunflower genome provides insights into oil metabolism, flowering and Asterid evolution.</title>
        <authorList>
            <person name="Badouin H."/>
            <person name="Gouzy J."/>
            <person name="Grassa C.J."/>
            <person name="Murat F."/>
            <person name="Staton S.E."/>
            <person name="Cottret L."/>
            <person name="Lelandais-Briere C."/>
            <person name="Owens G.L."/>
            <person name="Carrere S."/>
            <person name="Mayjonade B."/>
            <person name="Legrand L."/>
            <person name="Gill N."/>
            <person name="Kane N.C."/>
            <person name="Bowers J.E."/>
            <person name="Hubner S."/>
            <person name="Bellec A."/>
            <person name="Berard A."/>
            <person name="Berges H."/>
            <person name="Blanchet N."/>
            <person name="Boniface M.C."/>
            <person name="Brunel D."/>
            <person name="Catrice O."/>
            <person name="Chaidir N."/>
            <person name="Claudel C."/>
            <person name="Donnadieu C."/>
            <person name="Faraut T."/>
            <person name="Fievet G."/>
            <person name="Helmstetter N."/>
            <person name="King M."/>
            <person name="Knapp S.J."/>
            <person name="Lai Z."/>
            <person name="Le Paslier M.C."/>
            <person name="Lippi Y."/>
            <person name="Lorenzon L."/>
            <person name="Mandel J.R."/>
            <person name="Marage G."/>
            <person name="Marchand G."/>
            <person name="Marquand E."/>
            <person name="Bret-Mestries E."/>
            <person name="Morien E."/>
            <person name="Nambeesan S."/>
            <person name="Nguyen T."/>
            <person name="Pegot-Espagnet P."/>
            <person name="Pouilly N."/>
            <person name="Raftis F."/>
            <person name="Sallet E."/>
            <person name="Schiex T."/>
            <person name="Thomas J."/>
            <person name="Vandecasteele C."/>
            <person name="Vares D."/>
            <person name="Vear F."/>
            <person name="Vautrin S."/>
            <person name="Crespi M."/>
            <person name="Mangin B."/>
            <person name="Burke J.M."/>
            <person name="Salse J."/>
            <person name="Munos S."/>
            <person name="Vincourt P."/>
            <person name="Rieseberg L.H."/>
            <person name="Langlade N.B."/>
        </authorList>
    </citation>
    <scope>NUCLEOTIDE SEQUENCE [LARGE SCALE GENOMIC DNA]</scope>
    <source>
        <strain evidence="2">cv. SF193</strain>
    </source>
</reference>
<dbReference type="AlphaFoldDB" id="A0A251UNG3"/>
<sequence length="125" mass="14640">MGRTNSQGGSLDWLRWAADLLIGLHIERKRRGCQKRNQLLGGHYLILSNIDEQKTSDIRGQIRREFDGSFGDRRIRRKQGNNEHQPHGRRRYLEREVRSAVKRGRVQDSKLQLRFKSGFTTRANA</sequence>
<dbReference type="InParanoid" id="A0A251UNG3"/>
<keyword evidence="2" id="KW-1185">Reference proteome</keyword>
<organism evidence="1 2">
    <name type="scientific">Helianthus annuus</name>
    <name type="common">Common sunflower</name>
    <dbReference type="NCBI Taxonomy" id="4232"/>
    <lineage>
        <taxon>Eukaryota</taxon>
        <taxon>Viridiplantae</taxon>
        <taxon>Streptophyta</taxon>
        <taxon>Embryophyta</taxon>
        <taxon>Tracheophyta</taxon>
        <taxon>Spermatophyta</taxon>
        <taxon>Magnoliopsida</taxon>
        <taxon>eudicotyledons</taxon>
        <taxon>Gunneridae</taxon>
        <taxon>Pentapetalae</taxon>
        <taxon>asterids</taxon>
        <taxon>campanulids</taxon>
        <taxon>Asterales</taxon>
        <taxon>Asteraceae</taxon>
        <taxon>Asteroideae</taxon>
        <taxon>Heliantheae alliance</taxon>
        <taxon>Heliantheae</taxon>
        <taxon>Helianthus</taxon>
    </lineage>
</organism>
<accession>A0A251UNG3</accession>
<evidence type="ECO:0000313" key="2">
    <source>
        <dbReference type="Proteomes" id="UP000215914"/>
    </source>
</evidence>
<proteinExistence type="predicted"/>
<dbReference type="Proteomes" id="UP000215914">
    <property type="component" value="Chromosome 5"/>
</dbReference>
<dbReference type="EMBL" id="CM007894">
    <property type="protein sequence ID" value="OTG24599.1"/>
    <property type="molecule type" value="Genomic_DNA"/>
</dbReference>
<protein>
    <submittedName>
        <fullName evidence="1">Uncharacterized protein</fullName>
    </submittedName>
</protein>
<name>A0A251UNG3_HELAN</name>
<gene>
    <name evidence="1" type="ORF">HannXRQ_Chr05g0138481</name>
</gene>